<proteinExistence type="predicted"/>
<organism evidence="1 2">
    <name type="scientific">Runella salmonicolor</name>
    <dbReference type="NCBI Taxonomy" id="2950278"/>
    <lineage>
        <taxon>Bacteria</taxon>
        <taxon>Pseudomonadati</taxon>
        <taxon>Bacteroidota</taxon>
        <taxon>Cytophagia</taxon>
        <taxon>Cytophagales</taxon>
        <taxon>Spirosomataceae</taxon>
        <taxon>Runella</taxon>
    </lineage>
</organism>
<name>A0ABT1G0U5_9BACT</name>
<reference evidence="1 2" key="1">
    <citation type="submission" date="2022-06" db="EMBL/GenBank/DDBJ databases">
        <title>Runella sp. S5 genome sequencing.</title>
        <authorList>
            <person name="Park S."/>
        </authorList>
    </citation>
    <scope>NUCLEOTIDE SEQUENCE [LARGE SCALE GENOMIC DNA]</scope>
    <source>
        <strain evidence="1 2">S5</strain>
    </source>
</reference>
<dbReference type="EMBL" id="JAMZEL010000037">
    <property type="protein sequence ID" value="MCP1386583.1"/>
    <property type="molecule type" value="Genomic_DNA"/>
</dbReference>
<comment type="caution">
    <text evidence="1">The sequence shown here is derived from an EMBL/GenBank/DDBJ whole genome shotgun (WGS) entry which is preliminary data.</text>
</comment>
<feature type="non-terminal residue" evidence="1">
    <location>
        <position position="349"/>
    </location>
</feature>
<dbReference type="RefSeq" id="WP_253533528.1">
    <property type="nucleotide sequence ID" value="NZ_JAMZEL010000037.1"/>
</dbReference>
<dbReference type="Proteomes" id="UP001204772">
    <property type="component" value="Unassembled WGS sequence"/>
</dbReference>
<accession>A0ABT1G0U5</accession>
<feature type="non-terminal residue" evidence="1">
    <location>
        <position position="1"/>
    </location>
</feature>
<evidence type="ECO:0000313" key="2">
    <source>
        <dbReference type="Proteomes" id="UP001204772"/>
    </source>
</evidence>
<protein>
    <submittedName>
        <fullName evidence="1">Uncharacterized protein</fullName>
    </submittedName>
</protein>
<keyword evidence="2" id="KW-1185">Reference proteome</keyword>
<sequence>FSVRLQSNPTCVATSTSQTINTVPGAPTLTGVTLTQPTCALPTGTAVVNAAGSGTLEYSKDGMNWQLSNTFSMLSPANYTFSVRLQSNPTCVATSTSQTINAVPGAPTLTGVTLTQPTCALPTGTAVVNATGSGTLEYSKDGMNWQLSNTFSMLSPANYTFSVRLQSNPTCVATSTSQTINTVPGAPTLTGVTLTQPTCALPTGTAVVNATGSGTLEYSKDGMNWQLSNTFSMLSPANYTFSVRLQSNPTCVATSTSQTINTVPGAPTLTGVTLTQPTCALPTGTAVVNATGSGTLEYSKDGMNWQLSNTFSMLSPANYTFSVRLQSNPTCVATSTSQTINTVPGAPTL</sequence>
<evidence type="ECO:0000313" key="1">
    <source>
        <dbReference type="EMBL" id="MCP1386583.1"/>
    </source>
</evidence>
<gene>
    <name evidence="1" type="ORF">NCI00_29355</name>
</gene>